<feature type="region of interest" description="Disordered" evidence="1">
    <location>
        <begin position="81"/>
        <end position="105"/>
    </location>
</feature>
<feature type="compositionally biased region" description="Basic and acidic residues" evidence="1">
    <location>
        <begin position="201"/>
        <end position="222"/>
    </location>
</feature>
<keyword evidence="3" id="KW-1185">Reference proteome</keyword>
<evidence type="ECO:0000256" key="1">
    <source>
        <dbReference type="SAM" id="MobiDB-lite"/>
    </source>
</evidence>
<comment type="caution">
    <text evidence="2">The sequence shown here is derived from an EMBL/GenBank/DDBJ whole genome shotgun (WGS) entry which is preliminary data.</text>
</comment>
<evidence type="ECO:0000313" key="2">
    <source>
        <dbReference type="EMBL" id="KAH8996593.1"/>
    </source>
</evidence>
<organism evidence="2 3">
    <name type="scientific">Lactarius akahatsu</name>
    <dbReference type="NCBI Taxonomy" id="416441"/>
    <lineage>
        <taxon>Eukaryota</taxon>
        <taxon>Fungi</taxon>
        <taxon>Dikarya</taxon>
        <taxon>Basidiomycota</taxon>
        <taxon>Agaricomycotina</taxon>
        <taxon>Agaricomycetes</taxon>
        <taxon>Russulales</taxon>
        <taxon>Russulaceae</taxon>
        <taxon>Lactarius</taxon>
    </lineage>
</organism>
<sequence>MVAEEGLKDATHRILKGDHETGGRAGSVAVRSLNPGREPSWVVASECVLALSGGVGTASGRGSSGDVVDEQAGPADIFMSSDRDGSCGVGGSEVGHGPTVDREEPGKRVLQTTVGGEEEGVGDKMRLGLARDFVMEVKEGVGVEGLVGPLTGVWALGVGVEGLVLGSLGGGWAEGCLAGGGAGSVVPGGGRCLLTMASGPKDTDGEIDEKAREVDGKHTCGG</sequence>
<feature type="region of interest" description="Disordered" evidence="1">
    <location>
        <begin position="200"/>
        <end position="222"/>
    </location>
</feature>
<feature type="region of interest" description="Disordered" evidence="1">
    <location>
        <begin position="1"/>
        <end position="32"/>
    </location>
</feature>
<dbReference type="Proteomes" id="UP001201163">
    <property type="component" value="Unassembled WGS sequence"/>
</dbReference>
<gene>
    <name evidence="2" type="ORF">EDB92DRAFT_1814002</name>
</gene>
<dbReference type="AlphaFoldDB" id="A0AAD4QD94"/>
<protein>
    <submittedName>
        <fullName evidence="2">Uncharacterized protein</fullName>
    </submittedName>
</protein>
<feature type="compositionally biased region" description="Basic and acidic residues" evidence="1">
    <location>
        <begin position="1"/>
        <end position="22"/>
    </location>
</feature>
<accession>A0AAD4QD94</accession>
<name>A0AAD4QD94_9AGAM</name>
<proteinExistence type="predicted"/>
<reference evidence="2" key="1">
    <citation type="submission" date="2022-01" db="EMBL/GenBank/DDBJ databases">
        <title>Comparative genomics reveals a dynamic genome evolution in the ectomycorrhizal milk-cap (Lactarius) mushrooms.</title>
        <authorList>
            <consortium name="DOE Joint Genome Institute"/>
            <person name="Lebreton A."/>
            <person name="Tang N."/>
            <person name="Kuo A."/>
            <person name="LaButti K."/>
            <person name="Drula E."/>
            <person name="Barry K."/>
            <person name="Clum A."/>
            <person name="Lipzen A."/>
            <person name="Mousain D."/>
            <person name="Ng V."/>
            <person name="Wang R."/>
            <person name="Wang X."/>
            <person name="Dai Y."/>
            <person name="Henrissat B."/>
            <person name="Grigoriev I.V."/>
            <person name="Guerin-Laguette A."/>
            <person name="Yu F."/>
            <person name="Martin F.M."/>
        </authorList>
    </citation>
    <scope>NUCLEOTIDE SEQUENCE</scope>
    <source>
        <strain evidence="2">QP</strain>
    </source>
</reference>
<evidence type="ECO:0000313" key="3">
    <source>
        <dbReference type="Proteomes" id="UP001201163"/>
    </source>
</evidence>
<dbReference type="EMBL" id="JAKELL010000008">
    <property type="protein sequence ID" value="KAH8996593.1"/>
    <property type="molecule type" value="Genomic_DNA"/>
</dbReference>